<evidence type="ECO:0000256" key="10">
    <source>
        <dbReference type="RuleBase" id="RU004511"/>
    </source>
</evidence>
<dbReference type="NCBIfam" id="NF010713">
    <property type="entry name" value="PRK14115.1"/>
    <property type="match status" value="1"/>
</dbReference>
<name>A0A1U7QZF0_MESAU</name>
<dbReference type="AlphaFoldDB" id="A0A1U7QZF0"/>
<evidence type="ECO:0000256" key="4">
    <source>
        <dbReference type="ARBA" id="ARBA00023152"/>
    </source>
</evidence>
<dbReference type="PANTHER" id="PTHR11931">
    <property type="entry name" value="PHOSPHOGLYCERATE MUTASE"/>
    <property type="match status" value="1"/>
</dbReference>
<dbReference type="SMART" id="SM00855">
    <property type="entry name" value="PGAM"/>
    <property type="match status" value="1"/>
</dbReference>
<comment type="function">
    <text evidence="6">Plays a major role in regulating hemoglobin oxygen affinity by controlling the levels of its allosteric effector 2,3-bisphosphoglycerate (2,3-BPG). Also exhibits mutase (EC 5.4.2.11) activity.</text>
</comment>
<dbReference type="GeneID" id="101840847"/>
<dbReference type="RefSeq" id="XP_005082446.1">
    <property type="nucleotide sequence ID" value="XM_005082389.3"/>
</dbReference>
<dbReference type="FunFam" id="3.40.50.1240:FF:000012">
    <property type="entry name" value="Phosphoglycerate mutase 1"/>
    <property type="match status" value="1"/>
</dbReference>
<dbReference type="GeneTree" id="ENSGT00950000182926"/>
<feature type="active site" description="Tele-phosphohistidine intermediate" evidence="7">
    <location>
        <position position="11"/>
    </location>
</feature>
<accession>A0A1U7QZF0</accession>
<gene>
    <name evidence="12" type="primary">Bpgm</name>
</gene>
<dbReference type="CTD" id="669"/>
<dbReference type="Proteomes" id="UP000886700">
    <property type="component" value="Unplaced"/>
</dbReference>
<dbReference type="EC" id="5.4.2.4" evidence="10"/>
<comment type="catalytic activity">
    <reaction evidence="1 10">
        <text>(2R)-2-phosphoglycerate = (2R)-3-phosphoglycerate</text>
        <dbReference type="Rhea" id="RHEA:15901"/>
        <dbReference type="ChEBI" id="CHEBI:58272"/>
        <dbReference type="ChEBI" id="CHEBI:58289"/>
        <dbReference type="EC" id="5.4.2.11"/>
    </reaction>
</comment>
<dbReference type="PIRSF" id="PIRSF000709">
    <property type="entry name" value="6PFK_2-Ptase"/>
    <property type="match status" value="1"/>
</dbReference>
<dbReference type="InterPro" id="IPR013078">
    <property type="entry name" value="His_Pase_superF_clade-1"/>
</dbReference>
<evidence type="ECO:0000313" key="12">
    <source>
        <dbReference type="RefSeq" id="XP_005082446.1"/>
    </source>
</evidence>
<evidence type="ECO:0000256" key="9">
    <source>
        <dbReference type="PIRSR" id="PIRSR613078-3"/>
    </source>
</evidence>
<dbReference type="KEGG" id="maua:101840847"/>
<feature type="binding site" evidence="8">
    <location>
        <begin position="116"/>
        <end position="117"/>
    </location>
    <ligand>
        <name>substrate</name>
    </ligand>
</feature>
<comment type="catalytic activity">
    <reaction evidence="2 10">
        <text>(2R)-3-phospho-glyceroyl phosphate = (2R)-2,3-bisphosphoglycerate + H(+)</text>
        <dbReference type="Rhea" id="RHEA:17765"/>
        <dbReference type="ChEBI" id="CHEBI:15378"/>
        <dbReference type="ChEBI" id="CHEBI:57604"/>
        <dbReference type="ChEBI" id="CHEBI:58248"/>
        <dbReference type="EC" id="5.4.2.4"/>
    </reaction>
</comment>
<dbReference type="GO" id="GO:0033554">
    <property type="term" value="P:cellular response to stress"/>
    <property type="evidence" value="ECO:0007669"/>
    <property type="project" value="Ensembl"/>
</dbReference>
<dbReference type="CDD" id="cd07067">
    <property type="entry name" value="HP_PGM_like"/>
    <property type="match status" value="1"/>
</dbReference>
<dbReference type="PROSITE" id="PS00175">
    <property type="entry name" value="PG_MUTASE"/>
    <property type="match status" value="1"/>
</dbReference>
<keyword evidence="5 10" id="KW-0413">Isomerase</keyword>
<evidence type="ECO:0000256" key="5">
    <source>
        <dbReference type="ARBA" id="ARBA00023235"/>
    </source>
</evidence>
<feature type="binding site" evidence="8">
    <location>
        <begin position="189"/>
        <end position="190"/>
    </location>
    <ligand>
        <name>substrate</name>
    </ligand>
</feature>
<feature type="binding site" evidence="8">
    <location>
        <begin position="10"/>
        <end position="17"/>
    </location>
    <ligand>
        <name>substrate</name>
    </ligand>
</feature>
<proteinExistence type="inferred from homology"/>
<dbReference type="Gene3D" id="3.40.50.1240">
    <property type="entry name" value="Phosphoglycerate mutase-like"/>
    <property type="match status" value="1"/>
</dbReference>
<sequence>MSKHRLIILRHGEGEWNKQNRFCSWVDQKLNSEGLQEARNCGKQLKALNFEFDLVFTSILNRSIHTAWLILEELGQEWVPVESSWRLNERHYGALIGLNREKMALNHGEEQVRLWRRSYNVTPPPIEESHPYFHEIYGDRRYKVCDIALDQLPRSESLKDVLERLLPYWKERIAPEILKGKTILISAHGNSSRALLKHLEGISDEEIINITLPTGVPILLELDENLRAIGPHQFLGDQEAIQAAIKKVDDQGKVKQGKK</sequence>
<evidence type="ECO:0000256" key="8">
    <source>
        <dbReference type="PIRSR" id="PIRSR613078-2"/>
    </source>
</evidence>
<dbReference type="STRING" id="10036.ENSMAUP00000011425"/>
<dbReference type="InterPro" id="IPR001345">
    <property type="entry name" value="PG/BPGM_mutase_AS"/>
</dbReference>
<dbReference type="GO" id="GO:0004082">
    <property type="term" value="F:bisphosphoglycerate mutase activity"/>
    <property type="evidence" value="ECO:0007669"/>
    <property type="project" value="UniProtKB-EC"/>
</dbReference>
<dbReference type="GO" id="GO:0048821">
    <property type="term" value="P:erythrocyte development"/>
    <property type="evidence" value="ECO:0007669"/>
    <property type="project" value="Ensembl"/>
</dbReference>
<evidence type="ECO:0000256" key="7">
    <source>
        <dbReference type="PIRSR" id="PIRSR613078-1"/>
    </source>
</evidence>
<comment type="similarity">
    <text evidence="3 10">Belongs to the phosphoglycerate mutase family. BPG-dependent PGAM subfamily.</text>
</comment>
<feature type="active site" description="Proton donor/acceptor" evidence="7">
    <location>
        <position position="89"/>
    </location>
</feature>
<dbReference type="GO" id="GO:0060856">
    <property type="term" value="P:establishment of blood-brain barrier"/>
    <property type="evidence" value="ECO:0007669"/>
    <property type="project" value="Ensembl"/>
</dbReference>
<evidence type="ECO:0000313" key="11">
    <source>
        <dbReference type="Proteomes" id="UP000886700"/>
    </source>
</evidence>
<dbReference type="InterPro" id="IPR029033">
    <property type="entry name" value="His_PPase_superfam"/>
</dbReference>
<dbReference type="SUPFAM" id="SSF53254">
    <property type="entry name" value="Phosphoglycerate mutase-like"/>
    <property type="match status" value="1"/>
</dbReference>
<organism evidence="12">
    <name type="scientific">Mesocricetus auratus</name>
    <name type="common">Golden hamster</name>
    <dbReference type="NCBI Taxonomy" id="10036"/>
    <lineage>
        <taxon>Eukaryota</taxon>
        <taxon>Metazoa</taxon>
        <taxon>Chordata</taxon>
        <taxon>Craniata</taxon>
        <taxon>Vertebrata</taxon>
        <taxon>Euteleostomi</taxon>
        <taxon>Mammalia</taxon>
        <taxon>Eutheria</taxon>
        <taxon>Euarchontoglires</taxon>
        <taxon>Glires</taxon>
        <taxon>Rodentia</taxon>
        <taxon>Myomorpha</taxon>
        <taxon>Muroidea</taxon>
        <taxon>Cricetidae</taxon>
        <taxon>Cricetinae</taxon>
        <taxon>Mesocricetus</taxon>
    </lineage>
</organism>
<dbReference type="GO" id="GO:0150076">
    <property type="term" value="P:neuroinflammatory response"/>
    <property type="evidence" value="ECO:0007669"/>
    <property type="project" value="Ensembl"/>
</dbReference>
<dbReference type="InterPro" id="IPR005952">
    <property type="entry name" value="Phosphogly_mut1"/>
</dbReference>
<dbReference type="eggNOG" id="KOG0235">
    <property type="taxonomic scope" value="Eukaryota"/>
</dbReference>
<dbReference type="GO" id="GO:0042832">
    <property type="term" value="P:defense response to protozoan"/>
    <property type="evidence" value="ECO:0007669"/>
    <property type="project" value="Ensembl"/>
</dbReference>
<evidence type="ECO:0000256" key="2">
    <source>
        <dbReference type="ARBA" id="ARBA00000505"/>
    </source>
</evidence>
<dbReference type="GO" id="GO:0006096">
    <property type="term" value="P:glycolytic process"/>
    <property type="evidence" value="ECO:0007669"/>
    <property type="project" value="UniProtKB-KW"/>
</dbReference>
<feature type="site" description="Transition state stabilizer" evidence="9">
    <location>
        <position position="188"/>
    </location>
</feature>
<dbReference type="GO" id="GO:0015671">
    <property type="term" value="P:oxygen transport"/>
    <property type="evidence" value="ECO:0007669"/>
    <property type="project" value="Ensembl"/>
</dbReference>
<evidence type="ECO:0000256" key="6">
    <source>
        <dbReference type="ARBA" id="ARBA00037462"/>
    </source>
</evidence>
<keyword evidence="11" id="KW-1185">Reference proteome</keyword>
<feature type="binding site" evidence="8">
    <location>
        <begin position="89"/>
        <end position="92"/>
    </location>
    <ligand>
        <name>substrate</name>
    </ligand>
</feature>
<keyword evidence="4 10" id="KW-0324">Glycolysis</keyword>
<dbReference type="OrthoDB" id="354304at2759"/>
<evidence type="ECO:0000256" key="1">
    <source>
        <dbReference type="ARBA" id="ARBA00000380"/>
    </source>
</evidence>
<evidence type="ECO:0000256" key="3">
    <source>
        <dbReference type="ARBA" id="ARBA00006717"/>
    </source>
</evidence>
<dbReference type="HAMAP" id="MF_01039">
    <property type="entry name" value="PGAM_GpmA"/>
    <property type="match status" value="1"/>
</dbReference>
<reference evidence="12" key="1">
    <citation type="submission" date="2023-09" db="UniProtKB">
        <authorList>
            <consortium name="RefSeq"/>
        </authorList>
    </citation>
    <scope>IDENTIFICATION</scope>
</reference>
<dbReference type="NCBIfam" id="TIGR01258">
    <property type="entry name" value="pgm_1"/>
    <property type="match status" value="1"/>
</dbReference>
<feature type="binding site" evidence="8">
    <location>
        <position position="62"/>
    </location>
    <ligand>
        <name>substrate</name>
    </ligand>
</feature>
<protein>
    <recommendedName>
        <fullName evidence="10">Phosphoglycerate mutase</fullName>
        <ecNumber evidence="10">5.4.2.11</ecNumber>
        <ecNumber evidence="10">5.4.2.4</ecNumber>
    </recommendedName>
</protein>
<dbReference type="Pfam" id="PF00300">
    <property type="entry name" value="His_Phos_1"/>
    <property type="match status" value="2"/>
</dbReference>
<dbReference type="EC" id="5.4.2.11" evidence="10"/>
<dbReference type="GO" id="GO:0004619">
    <property type="term" value="F:phosphoglycerate mutase activity"/>
    <property type="evidence" value="ECO:0007669"/>
    <property type="project" value="UniProtKB-EC"/>
</dbReference>